<sequence length="242" mass="25134">MKTPSILLATISSLLPLTEALVGLQWSVANVSSSGLQNITFPISIANAPHKAGFYFAQQFAFNGVSDVGYTGLQPRPDKDGSSIIHAVFSSFIPGSTSTDNNCHNGADGGAGVSCAVEIPATYAHKYNLVVENTAETTWTGTLVDTVTGVATHIGAYALPSGTGGIKGSQGGFVEYYPWNSQSSHKCGSLPRTVATFGEPSTGTPGAGSPSLFKPYEYGDCTGQVKFGVRTTDDGYEVTVGF</sequence>
<feature type="chain" id="PRO_5012928234" description="Ubiquitin 3 binding protein But2 C-terminal domain-containing protein" evidence="1">
    <location>
        <begin position="21"/>
        <end position="242"/>
    </location>
</feature>
<dbReference type="VEuPathDB" id="FungiDB:ASPWEDRAFT_30859"/>
<dbReference type="EMBL" id="KV878215">
    <property type="protein sequence ID" value="OJJ31889.1"/>
    <property type="molecule type" value="Genomic_DNA"/>
</dbReference>
<protein>
    <recommendedName>
        <fullName evidence="4">Ubiquitin 3 binding protein But2 C-terminal domain-containing protein</fullName>
    </recommendedName>
</protein>
<evidence type="ECO:0000313" key="2">
    <source>
        <dbReference type="EMBL" id="OJJ31889.1"/>
    </source>
</evidence>
<keyword evidence="3" id="KW-1185">Reference proteome</keyword>
<dbReference type="OrthoDB" id="5576763at2759"/>
<organism evidence="2 3">
    <name type="scientific">Aspergillus wentii DTO 134E9</name>
    <dbReference type="NCBI Taxonomy" id="1073089"/>
    <lineage>
        <taxon>Eukaryota</taxon>
        <taxon>Fungi</taxon>
        <taxon>Dikarya</taxon>
        <taxon>Ascomycota</taxon>
        <taxon>Pezizomycotina</taxon>
        <taxon>Eurotiomycetes</taxon>
        <taxon>Eurotiomycetidae</taxon>
        <taxon>Eurotiales</taxon>
        <taxon>Aspergillaceae</taxon>
        <taxon>Aspergillus</taxon>
        <taxon>Aspergillus subgen. Cremei</taxon>
    </lineage>
</organism>
<dbReference type="RefSeq" id="XP_040685566.1">
    <property type="nucleotide sequence ID" value="XM_040833475.1"/>
</dbReference>
<accession>A0A1L9RAG0</accession>
<evidence type="ECO:0008006" key="4">
    <source>
        <dbReference type="Google" id="ProtNLM"/>
    </source>
</evidence>
<evidence type="ECO:0000256" key="1">
    <source>
        <dbReference type="SAM" id="SignalP"/>
    </source>
</evidence>
<gene>
    <name evidence="2" type="ORF">ASPWEDRAFT_30859</name>
</gene>
<evidence type="ECO:0000313" key="3">
    <source>
        <dbReference type="Proteomes" id="UP000184383"/>
    </source>
</evidence>
<keyword evidence="1" id="KW-0732">Signal</keyword>
<dbReference type="Proteomes" id="UP000184383">
    <property type="component" value="Unassembled WGS sequence"/>
</dbReference>
<name>A0A1L9RAG0_ASPWE</name>
<feature type="signal peptide" evidence="1">
    <location>
        <begin position="1"/>
        <end position="20"/>
    </location>
</feature>
<dbReference type="AlphaFoldDB" id="A0A1L9RAG0"/>
<proteinExistence type="predicted"/>
<dbReference type="STRING" id="1073089.A0A1L9RAG0"/>
<reference evidence="3" key="1">
    <citation type="journal article" date="2017" name="Genome Biol.">
        <title>Comparative genomics reveals high biological diversity and specific adaptations in the industrially and medically important fungal genus Aspergillus.</title>
        <authorList>
            <person name="de Vries R.P."/>
            <person name="Riley R."/>
            <person name="Wiebenga A."/>
            <person name="Aguilar-Osorio G."/>
            <person name="Amillis S."/>
            <person name="Uchima C.A."/>
            <person name="Anderluh G."/>
            <person name="Asadollahi M."/>
            <person name="Askin M."/>
            <person name="Barry K."/>
            <person name="Battaglia E."/>
            <person name="Bayram O."/>
            <person name="Benocci T."/>
            <person name="Braus-Stromeyer S.A."/>
            <person name="Caldana C."/>
            <person name="Canovas D."/>
            <person name="Cerqueira G.C."/>
            <person name="Chen F."/>
            <person name="Chen W."/>
            <person name="Choi C."/>
            <person name="Clum A."/>
            <person name="Dos Santos R.A."/>
            <person name="Damasio A.R."/>
            <person name="Diallinas G."/>
            <person name="Emri T."/>
            <person name="Fekete E."/>
            <person name="Flipphi M."/>
            <person name="Freyberg S."/>
            <person name="Gallo A."/>
            <person name="Gournas C."/>
            <person name="Habgood R."/>
            <person name="Hainaut M."/>
            <person name="Harispe M.L."/>
            <person name="Henrissat B."/>
            <person name="Hilden K.S."/>
            <person name="Hope R."/>
            <person name="Hossain A."/>
            <person name="Karabika E."/>
            <person name="Karaffa L."/>
            <person name="Karanyi Z."/>
            <person name="Krasevec N."/>
            <person name="Kuo A."/>
            <person name="Kusch H."/>
            <person name="LaButti K."/>
            <person name="Lagendijk E.L."/>
            <person name="Lapidus A."/>
            <person name="Levasseur A."/>
            <person name="Lindquist E."/>
            <person name="Lipzen A."/>
            <person name="Logrieco A.F."/>
            <person name="MacCabe A."/>
            <person name="Maekelae M.R."/>
            <person name="Malavazi I."/>
            <person name="Melin P."/>
            <person name="Meyer V."/>
            <person name="Mielnichuk N."/>
            <person name="Miskei M."/>
            <person name="Molnar A.P."/>
            <person name="Mule G."/>
            <person name="Ngan C.Y."/>
            <person name="Orejas M."/>
            <person name="Orosz E."/>
            <person name="Ouedraogo J.P."/>
            <person name="Overkamp K.M."/>
            <person name="Park H.-S."/>
            <person name="Perrone G."/>
            <person name="Piumi F."/>
            <person name="Punt P.J."/>
            <person name="Ram A.F."/>
            <person name="Ramon A."/>
            <person name="Rauscher S."/>
            <person name="Record E."/>
            <person name="Riano-Pachon D.M."/>
            <person name="Robert V."/>
            <person name="Roehrig J."/>
            <person name="Ruller R."/>
            <person name="Salamov A."/>
            <person name="Salih N.S."/>
            <person name="Samson R.A."/>
            <person name="Sandor E."/>
            <person name="Sanguinetti M."/>
            <person name="Schuetze T."/>
            <person name="Sepcic K."/>
            <person name="Shelest E."/>
            <person name="Sherlock G."/>
            <person name="Sophianopoulou V."/>
            <person name="Squina F.M."/>
            <person name="Sun H."/>
            <person name="Susca A."/>
            <person name="Todd R.B."/>
            <person name="Tsang A."/>
            <person name="Unkles S.E."/>
            <person name="van de Wiele N."/>
            <person name="van Rossen-Uffink D."/>
            <person name="Oliveira J.V."/>
            <person name="Vesth T.C."/>
            <person name="Visser J."/>
            <person name="Yu J.-H."/>
            <person name="Zhou M."/>
            <person name="Andersen M.R."/>
            <person name="Archer D.B."/>
            <person name="Baker S.E."/>
            <person name="Benoit I."/>
            <person name="Brakhage A.A."/>
            <person name="Braus G.H."/>
            <person name="Fischer R."/>
            <person name="Frisvad J.C."/>
            <person name="Goldman G.H."/>
            <person name="Houbraken J."/>
            <person name="Oakley B."/>
            <person name="Pocsi I."/>
            <person name="Scazzocchio C."/>
            <person name="Seiboth B."/>
            <person name="vanKuyk P.A."/>
            <person name="Wortman J."/>
            <person name="Dyer P.S."/>
            <person name="Grigoriev I.V."/>
        </authorList>
    </citation>
    <scope>NUCLEOTIDE SEQUENCE [LARGE SCALE GENOMIC DNA]</scope>
    <source>
        <strain evidence="3">DTO 134E9</strain>
    </source>
</reference>
<dbReference type="GeneID" id="63749323"/>